<dbReference type="Pfam" id="PF00072">
    <property type="entry name" value="Response_reg"/>
    <property type="match status" value="1"/>
</dbReference>
<dbReference type="Gene3D" id="1.10.10.10">
    <property type="entry name" value="Winged helix-like DNA-binding domain superfamily/Winged helix DNA-binding domain"/>
    <property type="match status" value="1"/>
</dbReference>
<dbReference type="InterPro" id="IPR036388">
    <property type="entry name" value="WH-like_DNA-bd_sf"/>
</dbReference>
<dbReference type="PANTHER" id="PTHR48111:SF2">
    <property type="entry name" value="RESPONSE REGULATOR SAER"/>
    <property type="match status" value="1"/>
</dbReference>
<gene>
    <name evidence="12" type="ORF">CLOSYM_00828</name>
</gene>
<name>A0ABC9U1V4_CLOSY</name>
<keyword evidence="4" id="KW-0805">Transcription regulation</keyword>
<dbReference type="InterPro" id="IPR001867">
    <property type="entry name" value="OmpR/PhoB-type_DNA-bd"/>
</dbReference>
<evidence type="ECO:0000256" key="8">
    <source>
        <dbReference type="PROSITE-ProRule" id="PRU00169"/>
    </source>
</evidence>
<feature type="domain" description="Response regulatory" evidence="10">
    <location>
        <begin position="26"/>
        <end position="138"/>
    </location>
</feature>
<organism evidence="12 13">
    <name type="scientific">[Clostridium] symbiosum ATCC 14940</name>
    <dbReference type="NCBI Taxonomy" id="411472"/>
    <lineage>
        <taxon>Bacteria</taxon>
        <taxon>Bacillati</taxon>
        <taxon>Bacillota</taxon>
        <taxon>Clostridia</taxon>
        <taxon>Lachnospirales</taxon>
        <taxon>Lachnospiraceae</taxon>
        <taxon>Otoolea</taxon>
    </lineage>
</organism>
<dbReference type="FunFam" id="3.40.50.2300:FF:000001">
    <property type="entry name" value="DNA-binding response regulator PhoB"/>
    <property type="match status" value="1"/>
</dbReference>
<dbReference type="InterPro" id="IPR001789">
    <property type="entry name" value="Sig_transdc_resp-reg_receiver"/>
</dbReference>
<dbReference type="PANTHER" id="PTHR48111">
    <property type="entry name" value="REGULATOR OF RPOS"/>
    <property type="match status" value="1"/>
</dbReference>
<evidence type="ECO:0000256" key="9">
    <source>
        <dbReference type="PROSITE-ProRule" id="PRU01091"/>
    </source>
</evidence>
<dbReference type="Proteomes" id="UP000016491">
    <property type="component" value="Unassembled WGS sequence"/>
</dbReference>
<keyword evidence="3" id="KW-0902">Two-component regulatory system</keyword>
<dbReference type="AlphaFoldDB" id="A0ABC9U1V4"/>
<keyword evidence="2 8" id="KW-0597">Phosphoprotein</keyword>
<dbReference type="SMART" id="SM00862">
    <property type="entry name" value="Trans_reg_C"/>
    <property type="match status" value="1"/>
</dbReference>
<evidence type="ECO:0000256" key="4">
    <source>
        <dbReference type="ARBA" id="ARBA00023015"/>
    </source>
</evidence>
<dbReference type="Pfam" id="PF00486">
    <property type="entry name" value="Trans_reg_C"/>
    <property type="match status" value="1"/>
</dbReference>
<sequence length="256" mass="29461">MSGCLLEFLSRFPALLTEESEMGNANILIIEDDEDIREGIRILLESEDYQITEAADGWEGLRLLSDDTDLVILDIMMPGISGLKTCEEIRKTSFVPVLFLTAKAQESDKLIGLMAGGDDYLTKPFSYAELLGRVKAQLRRYHIYRGKEDEASQPEEHFIESGRFRINEDFNEVYVDGTEVNLSDIEYHILLIMMQYPKRIFSAQNLYESIWSEPYFYSCNATVMVHIRNLRKKVEKNPQNPVSITTVWGKGYRFDA</sequence>
<feature type="DNA-binding region" description="OmpR/PhoB-type" evidence="9">
    <location>
        <begin position="156"/>
        <end position="256"/>
    </location>
</feature>
<feature type="modified residue" description="4-aspartylphosphate" evidence="8">
    <location>
        <position position="74"/>
    </location>
</feature>
<dbReference type="GO" id="GO:0006355">
    <property type="term" value="P:regulation of DNA-templated transcription"/>
    <property type="evidence" value="ECO:0007669"/>
    <property type="project" value="UniProtKB-ARBA"/>
</dbReference>
<dbReference type="EMBL" id="AWSU01000070">
    <property type="protein sequence ID" value="ERI79544.1"/>
    <property type="molecule type" value="Genomic_DNA"/>
</dbReference>
<keyword evidence="6" id="KW-0804">Transcription</keyword>
<reference evidence="12 13" key="1">
    <citation type="submission" date="2013-07" db="EMBL/GenBank/DDBJ databases">
        <authorList>
            <person name="Weinstock G."/>
            <person name="Sodergren E."/>
            <person name="Wylie T."/>
            <person name="Fulton L."/>
            <person name="Fulton R."/>
            <person name="Fronick C."/>
            <person name="O'Laughlin M."/>
            <person name="Godfrey J."/>
            <person name="Miner T."/>
            <person name="Herter B."/>
            <person name="Appelbaum E."/>
            <person name="Cordes M."/>
            <person name="Lek S."/>
            <person name="Wollam A."/>
            <person name="Pepin K.H."/>
            <person name="Palsikar V.B."/>
            <person name="Mitreva M."/>
            <person name="Wilson R.K."/>
        </authorList>
    </citation>
    <scope>NUCLEOTIDE SEQUENCE [LARGE SCALE GENOMIC DNA]</scope>
    <source>
        <strain evidence="12 13">ATCC 14940</strain>
    </source>
</reference>
<dbReference type="Gene3D" id="3.40.50.2300">
    <property type="match status" value="1"/>
</dbReference>
<keyword evidence="5 9" id="KW-0238">DNA-binding</keyword>
<evidence type="ECO:0000256" key="2">
    <source>
        <dbReference type="ARBA" id="ARBA00022553"/>
    </source>
</evidence>
<dbReference type="InterPro" id="IPR039420">
    <property type="entry name" value="WalR-like"/>
</dbReference>
<comment type="caution">
    <text evidence="12">The sequence shown here is derived from an EMBL/GenBank/DDBJ whole genome shotgun (WGS) entry which is preliminary data.</text>
</comment>
<evidence type="ECO:0000256" key="5">
    <source>
        <dbReference type="ARBA" id="ARBA00023125"/>
    </source>
</evidence>
<dbReference type="CDD" id="cd17574">
    <property type="entry name" value="REC_OmpR"/>
    <property type="match status" value="1"/>
</dbReference>
<accession>A0ABC9U1V4</accession>
<dbReference type="InterPro" id="IPR011006">
    <property type="entry name" value="CheY-like_superfamily"/>
</dbReference>
<evidence type="ECO:0000259" key="10">
    <source>
        <dbReference type="PROSITE" id="PS50110"/>
    </source>
</evidence>
<dbReference type="GO" id="GO:0000160">
    <property type="term" value="P:phosphorelay signal transduction system"/>
    <property type="evidence" value="ECO:0007669"/>
    <property type="project" value="UniProtKB-KW"/>
</dbReference>
<proteinExistence type="predicted"/>
<dbReference type="CDD" id="cd00383">
    <property type="entry name" value="trans_reg_C"/>
    <property type="match status" value="1"/>
</dbReference>
<dbReference type="GO" id="GO:0003677">
    <property type="term" value="F:DNA binding"/>
    <property type="evidence" value="ECO:0007669"/>
    <property type="project" value="UniProtKB-UniRule"/>
</dbReference>
<dbReference type="PROSITE" id="PS50110">
    <property type="entry name" value="RESPONSE_REGULATORY"/>
    <property type="match status" value="1"/>
</dbReference>
<comment type="function">
    <text evidence="7">May play the central regulatory role in sporulation. It may be an element of the effector pathway responsible for the activation of sporulation genes in response to nutritional stress. Spo0A may act in concert with spo0H (a sigma factor) to control the expression of some genes that are critical to the sporulation process.</text>
</comment>
<dbReference type="InterPro" id="IPR016032">
    <property type="entry name" value="Sig_transdc_resp-reg_C-effctor"/>
</dbReference>
<dbReference type="PROSITE" id="PS51755">
    <property type="entry name" value="OMPR_PHOB"/>
    <property type="match status" value="1"/>
</dbReference>
<protein>
    <recommendedName>
        <fullName evidence="1">Stage 0 sporulation protein A homolog</fullName>
    </recommendedName>
</protein>
<dbReference type="SUPFAM" id="SSF52172">
    <property type="entry name" value="CheY-like"/>
    <property type="match status" value="1"/>
</dbReference>
<evidence type="ECO:0000256" key="7">
    <source>
        <dbReference type="ARBA" id="ARBA00024867"/>
    </source>
</evidence>
<evidence type="ECO:0000259" key="11">
    <source>
        <dbReference type="PROSITE" id="PS51755"/>
    </source>
</evidence>
<evidence type="ECO:0000256" key="1">
    <source>
        <dbReference type="ARBA" id="ARBA00018672"/>
    </source>
</evidence>
<dbReference type="SMART" id="SM00448">
    <property type="entry name" value="REC"/>
    <property type="match status" value="1"/>
</dbReference>
<dbReference type="Gene3D" id="6.10.250.690">
    <property type="match status" value="1"/>
</dbReference>
<dbReference type="FunFam" id="1.10.10.10:FF:000018">
    <property type="entry name" value="DNA-binding response regulator ResD"/>
    <property type="match status" value="1"/>
</dbReference>
<evidence type="ECO:0000313" key="13">
    <source>
        <dbReference type="Proteomes" id="UP000016491"/>
    </source>
</evidence>
<evidence type="ECO:0000313" key="12">
    <source>
        <dbReference type="EMBL" id="ERI79544.1"/>
    </source>
</evidence>
<evidence type="ECO:0000256" key="6">
    <source>
        <dbReference type="ARBA" id="ARBA00023163"/>
    </source>
</evidence>
<dbReference type="SUPFAM" id="SSF46894">
    <property type="entry name" value="C-terminal effector domain of the bipartite response regulators"/>
    <property type="match status" value="1"/>
</dbReference>
<feature type="domain" description="OmpR/PhoB-type" evidence="11">
    <location>
        <begin position="156"/>
        <end position="256"/>
    </location>
</feature>
<evidence type="ECO:0000256" key="3">
    <source>
        <dbReference type="ARBA" id="ARBA00023012"/>
    </source>
</evidence>